<dbReference type="InterPro" id="IPR041664">
    <property type="entry name" value="AAA_16"/>
</dbReference>
<dbReference type="Gene3D" id="1.10.10.10">
    <property type="entry name" value="Winged helix-like DNA-binding domain superfamily/Winged helix DNA-binding domain"/>
    <property type="match status" value="1"/>
</dbReference>
<protein>
    <submittedName>
        <fullName evidence="5">DNA-binding NarL/FixJ family response regulator</fullName>
    </submittedName>
</protein>
<dbReference type="InterPro" id="IPR027417">
    <property type="entry name" value="P-loop_NTPase"/>
</dbReference>
<sequence>MPEWDETATRLIGRGEELARLDAVIGGLGGDGVPSVIDIAADAGMGKSRLLSELCARARRRGLTVLCGRATEYERHTPFQPFVDAFADADPALLVSGAVPDAAAPALYGVRDAASRMRGGDRFGLYRAVADVLTGLAEHGGLLVALDDLHWADPASLELLDRLIRHPVRGRVALVVARRQRQTPHPLAAALTRGVDSGAVERVVLGPLPEQESIEALAPDLAPHDARRIYAAGEGNPLYVLCLLHAHRHGASRPAGTAPAHGITVAGVPAGLASLLLDELTTLTEAQRRTVEAVAVLGHQATPAMLRLITGHRTGEQLDEDINALTRRDLLRLESDSRWSLRHPLLRALVYESASASDRAEIHRSAAAELAAIGAPATERAHHVERSLTGWDPLSAAVLTEAAAQFASTAPATAAHLLEVVLRLMPDTPASARRRGETTLARARALAAGGSLRESRDLLHALISGCGPDEAALRGDATALCAMMERHLGHSPEATALLRRELTRGPEPRQAVSLGLALGMAALNTVSYPTVRDDLDRTLAVARSHNDLVGELGALALASLGEAYEGQTAAADRLADTAAALADALTDPDLTELSEALVWLAWAEALLERYADAERHADRGLDIARRSGQVYVLPHLLSARAFVHLTTCRLPSALTAAEEAEAVARAIGSSDLLAFTLSFKALVLLVHRPLGDTLALTTAEEAVATAGTSRHWWASLAGCVLGHTALVSGDPHRARDAILRAGGPELLGLQPSIRPGQLDTLVATALALGDTEQAEGWAARAAEEADLIGLNGQRGAALRARAALAQHQRNPRTAARLFERAARAYAPSGATLWEAYSLLLASTQAQAAGHAPRATALWERARRQADTGGARLLTDLPALTRPRDEAPPAPPAPTGLDQLTARERQVAELVAEGLSNQAIATKLYLSRRTVETHLSAIYRKTSLRSRSALAGLMTRAALGRRG</sequence>
<feature type="region of interest" description="Disordered" evidence="3">
    <location>
        <begin position="875"/>
        <end position="896"/>
    </location>
</feature>
<organism evidence="5 6">
    <name type="scientific">Streptomyces stelliscabiei</name>
    <dbReference type="NCBI Taxonomy" id="146820"/>
    <lineage>
        <taxon>Bacteria</taxon>
        <taxon>Bacillati</taxon>
        <taxon>Actinomycetota</taxon>
        <taxon>Actinomycetes</taxon>
        <taxon>Kitasatosporales</taxon>
        <taxon>Streptomycetaceae</taxon>
        <taxon>Streptomyces</taxon>
    </lineage>
</organism>
<dbReference type="GO" id="GO:0003677">
    <property type="term" value="F:DNA binding"/>
    <property type="evidence" value="ECO:0007669"/>
    <property type="project" value="UniProtKB-KW"/>
</dbReference>
<dbReference type="GO" id="GO:0005524">
    <property type="term" value="F:ATP binding"/>
    <property type="evidence" value="ECO:0007669"/>
    <property type="project" value="UniProtKB-KW"/>
</dbReference>
<dbReference type="Gene3D" id="1.25.40.10">
    <property type="entry name" value="Tetratricopeptide repeat domain"/>
    <property type="match status" value="1"/>
</dbReference>
<evidence type="ECO:0000259" key="4">
    <source>
        <dbReference type="PROSITE" id="PS50043"/>
    </source>
</evidence>
<name>A0A8I0TMC6_9ACTN</name>
<reference evidence="5 6" key="1">
    <citation type="submission" date="2020-10" db="EMBL/GenBank/DDBJ databases">
        <title>Sequencing the genomes of 1000 actinobacteria strains.</title>
        <authorList>
            <person name="Klenk H.-P."/>
        </authorList>
    </citation>
    <scope>NUCLEOTIDE SEQUENCE [LARGE SCALE GENOMIC DNA]</scope>
    <source>
        <strain evidence="5 6">DSM 41803</strain>
    </source>
</reference>
<dbReference type="CDD" id="cd06170">
    <property type="entry name" value="LuxR_C_like"/>
    <property type="match status" value="1"/>
</dbReference>
<dbReference type="PROSITE" id="PS00622">
    <property type="entry name" value="HTH_LUXR_1"/>
    <property type="match status" value="1"/>
</dbReference>
<keyword evidence="1" id="KW-0547">Nucleotide-binding</keyword>
<dbReference type="SUPFAM" id="SSF46894">
    <property type="entry name" value="C-terminal effector domain of the bipartite response regulators"/>
    <property type="match status" value="1"/>
</dbReference>
<dbReference type="GO" id="GO:0006355">
    <property type="term" value="P:regulation of DNA-templated transcription"/>
    <property type="evidence" value="ECO:0007669"/>
    <property type="project" value="InterPro"/>
</dbReference>
<evidence type="ECO:0000313" key="6">
    <source>
        <dbReference type="Proteomes" id="UP000629287"/>
    </source>
</evidence>
<dbReference type="Pfam" id="PF13191">
    <property type="entry name" value="AAA_16"/>
    <property type="match status" value="1"/>
</dbReference>
<accession>A0A8I0TMC6</accession>
<dbReference type="Pfam" id="PF00196">
    <property type="entry name" value="GerE"/>
    <property type="match status" value="1"/>
</dbReference>
<dbReference type="SUPFAM" id="SSF52540">
    <property type="entry name" value="P-loop containing nucleoside triphosphate hydrolases"/>
    <property type="match status" value="1"/>
</dbReference>
<dbReference type="InterPro" id="IPR036388">
    <property type="entry name" value="WH-like_DNA-bd_sf"/>
</dbReference>
<dbReference type="PANTHER" id="PTHR16305:SF35">
    <property type="entry name" value="TRANSCRIPTIONAL ACTIVATOR DOMAIN"/>
    <property type="match status" value="1"/>
</dbReference>
<dbReference type="Proteomes" id="UP000629287">
    <property type="component" value="Unassembled WGS sequence"/>
</dbReference>
<keyword evidence="6" id="KW-1185">Reference proteome</keyword>
<dbReference type="RefSeq" id="WP_225966571.1">
    <property type="nucleotide sequence ID" value="NZ_JADBGF010000001.1"/>
</dbReference>
<dbReference type="PROSITE" id="PS50043">
    <property type="entry name" value="HTH_LUXR_2"/>
    <property type="match status" value="1"/>
</dbReference>
<dbReference type="EMBL" id="JADBGF010000001">
    <property type="protein sequence ID" value="MBE1594440.1"/>
    <property type="molecule type" value="Genomic_DNA"/>
</dbReference>
<dbReference type="InterPro" id="IPR011990">
    <property type="entry name" value="TPR-like_helical_dom_sf"/>
</dbReference>
<feature type="domain" description="HTH luxR-type" evidence="4">
    <location>
        <begin position="892"/>
        <end position="957"/>
    </location>
</feature>
<proteinExistence type="predicted"/>
<dbReference type="AlphaFoldDB" id="A0A8I0TMC6"/>
<evidence type="ECO:0000256" key="3">
    <source>
        <dbReference type="SAM" id="MobiDB-lite"/>
    </source>
</evidence>
<dbReference type="GO" id="GO:0005737">
    <property type="term" value="C:cytoplasm"/>
    <property type="evidence" value="ECO:0007669"/>
    <property type="project" value="TreeGrafter"/>
</dbReference>
<evidence type="ECO:0000313" key="5">
    <source>
        <dbReference type="EMBL" id="MBE1594440.1"/>
    </source>
</evidence>
<keyword evidence="2" id="KW-0067">ATP-binding</keyword>
<dbReference type="GO" id="GO:0004016">
    <property type="term" value="F:adenylate cyclase activity"/>
    <property type="evidence" value="ECO:0007669"/>
    <property type="project" value="TreeGrafter"/>
</dbReference>
<comment type="caution">
    <text evidence="5">The sequence shown here is derived from an EMBL/GenBank/DDBJ whole genome shotgun (WGS) entry which is preliminary data.</text>
</comment>
<dbReference type="InterPro" id="IPR000792">
    <property type="entry name" value="Tscrpt_reg_LuxR_C"/>
</dbReference>
<evidence type="ECO:0000256" key="2">
    <source>
        <dbReference type="ARBA" id="ARBA00022840"/>
    </source>
</evidence>
<evidence type="ECO:0000256" key="1">
    <source>
        <dbReference type="ARBA" id="ARBA00022741"/>
    </source>
</evidence>
<dbReference type="SMART" id="SM00421">
    <property type="entry name" value="HTH_LUXR"/>
    <property type="match status" value="1"/>
</dbReference>
<dbReference type="InterPro" id="IPR016032">
    <property type="entry name" value="Sig_transdc_resp-reg_C-effctor"/>
</dbReference>
<dbReference type="GeneID" id="86825215"/>
<keyword evidence="5" id="KW-0238">DNA-binding</keyword>
<gene>
    <name evidence="5" type="ORF">H4687_000569</name>
</gene>
<dbReference type="PRINTS" id="PR00038">
    <property type="entry name" value="HTHLUXR"/>
</dbReference>
<dbReference type="PANTHER" id="PTHR16305">
    <property type="entry name" value="TESTICULAR SOLUBLE ADENYLYL CYCLASE"/>
    <property type="match status" value="1"/>
</dbReference>